<dbReference type="STRING" id="639004.SAMN04488239_10155"/>
<dbReference type="InterPro" id="IPR017581">
    <property type="entry name" value="AtpR-like"/>
</dbReference>
<keyword evidence="1" id="KW-0472">Membrane</keyword>
<dbReference type="Pfam" id="PF12966">
    <property type="entry name" value="AtpR"/>
    <property type="match status" value="1"/>
</dbReference>
<keyword evidence="3" id="KW-1185">Reference proteome</keyword>
<feature type="transmembrane region" description="Helical" evidence="1">
    <location>
        <begin position="41"/>
        <end position="64"/>
    </location>
</feature>
<accession>A0A1G6I8S9</accession>
<keyword evidence="1" id="KW-1133">Transmembrane helix</keyword>
<reference evidence="3" key="1">
    <citation type="submission" date="2016-10" db="EMBL/GenBank/DDBJ databases">
        <authorList>
            <person name="Varghese N."/>
            <person name="Submissions S."/>
        </authorList>
    </citation>
    <scope>NUCLEOTIDE SEQUENCE [LARGE SCALE GENOMIC DNA]</scope>
    <source>
        <strain evidence="3">CGMCC 1.9108</strain>
    </source>
</reference>
<feature type="transmembrane region" description="Helical" evidence="1">
    <location>
        <begin position="6"/>
        <end position="29"/>
    </location>
</feature>
<evidence type="ECO:0000313" key="2">
    <source>
        <dbReference type="EMBL" id="SDC02773.1"/>
    </source>
</evidence>
<dbReference type="RefSeq" id="WP_093026720.1">
    <property type="nucleotide sequence ID" value="NZ_FMZV01000001.1"/>
</dbReference>
<gene>
    <name evidence="2" type="ORF">SAMN04488239_10155</name>
</gene>
<organism evidence="2 3">
    <name type="scientific">Ruegeria marina</name>
    <dbReference type="NCBI Taxonomy" id="639004"/>
    <lineage>
        <taxon>Bacteria</taxon>
        <taxon>Pseudomonadati</taxon>
        <taxon>Pseudomonadota</taxon>
        <taxon>Alphaproteobacteria</taxon>
        <taxon>Rhodobacterales</taxon>
        <taxon>Roseobacteraceae</taxon>
        <taxon>Ruegeria</taxon>
    </lineage>
</organism>
<dbReference type="AlphaFoldDB" id="A0A1G6I8S9"/>
<protein>
    <submittedName>
        <fullName evidence="2">F1/F0 ATPase, subunit 2</fullName>
    </submittedName>
</protein>
<proteinExistence type="predicted"/>
<feature type="transmembrane region" description="Helical" evidence="1">
    <location>
        <begin position="70"/>
        <end position="88"/>
    </location>
</feature>
<keyword evidence="1" id="KW-0812">Transmembrane</keyword>
<dbReference type="Proteomes" id="UP000199628">
    <property type="component" value="Unassembled WGS sequence"/>
</dbReference>
<evidence type="ECO:0000256" key="1">
    <source>
        <dbReference type="SAM" id="Phobius"/>
    </source>
</evidence>
<dbReference type="EMBL" id="FMZV01000001">
    <property type="protein sequence ID" value="SDC02773.1"/>
    <property type="molecule type" value="Genomic_DNA"/>
</dbReference>
<name>A0A1G6I8S9_9RHOB</name>
<evidence type="ECO:0000313" key="3">
    <source>
        <dbReference type="Proteomes" id="UP000199628"/>
    </source>
</evidence>
<sequence length="99" mass="10109">MTLDIGLVLAAFLAGAVFGALHLSLLRVATRALAGPRPARVFIAFAILRTALVVAALAGLAALGAGAPEFVAALAGFLAARIAATRMVRDRVGKEATWK</sequence>